<dbReference type="RefSeq" id="WP_389828962.1">
    <property type="nucleotide sequence ID" value="NZ_JBIAJP010000003.1"/>
</dbReference>
<dbReference type="PROSITE" id="PS50022">
    <property type="entry name" value="FA58C_3"/>
    <property type="match status" value="1"/>
</dbReference>
<evidence type="ECO:0000259" key="1">
    <source>
        <dbReference type="PROSITE" id="PS50022"/>
    </source>
</evidence>
<dbReference type="InterPro" id="IPR008979">
    <property type="entry name" value="Galactose-bd-like_sf"/>
</dbReference>
<dbReference type="EMBL" id="JBIAJP010000003">
    <property type="protein sequence ID" value="MFF0004748.1"/>
    <property type="molecule type" value="Genomic_DNA"/>
</dbReference>
<organism evidence="2 3">
    <name type="scientific">Streptomyces tibetensis</name>
    <dbReference type="NCBI Taxonomy" id="2382123"/>
    <lineage>
        <taxon>Bacteria</taxon>
        <taxon>Bacillati</taxon>
        <taxon>Actinomycetota</taxon>
        <taxon>Actinomycetes</taxon>
        <taxon>Kitasatosporales</taxon>
        <taxon>Streptomycetaceae</taxon>
        <taxon>Streptomyces</taxon>
    </lineage>
</organism>
<sequence>MNGVGGWPGPRGADAPNKVTYPFKSVDGGSVIDRQTTGERTWDLNTDGAAHYGLVPDWIEDIRRVGGQDTVDDLFRGAESYLDTWAASEKHEPGVDLAADSAASASSSEWSLFTSYQPHRAVDGDRGTRWASDWSDDQWYQVDLGSPRTVGRVTLDWERAYAKAYRIELSTDGTTWRTAWSTSAGDGGLDTARFAGTPARYVRVHGLERGTGWGYSLREVGVHSG</sequence>
<protein>
    <submittedName>
        <fullName evidence="2">Discoidin domain-containing protein</fullName>
    </submittedName>
</protein>
<dbReference type="InterPro" id="IPR000421">
    <property type="entry name" value="FA58C"/>
</dbReference>
<dbReference type="Proteomes" id="UP001601422">
    <property type="component" value="Unassembled WGS sequence"/>
</dbReference>
<dbReference type="Gene3D" id="2.60.120.260">
    <property type="entry name" value="Galactose-binding domain-like"/>
    <property type="match status" value="1"/>
</dbReference>
<name>A0ABW6MUQ6_9ACTN</name>
<accession>A0ABW6MUQ6</accession>
<evidence type="ECO:0000313" key="2">
    <source>
        <dbReference type="EMBL" id="MFF0004748.1"/>
    </source>
</evidence>
<keyword evidence="3" id="KW-1185">Reference proteome</keyword>
<comment type="caution">
    <text evidence="2">The sequence shown here is derived from an EMBL/GenBank/DDBJ whole genome shotgun (WGS) entry which is preliminary data.</text>
</comment>
<dbReference type="Pfam" id="PF00754">
    <property type="entry name" value="F5_F8_type_C"/>
    <property type="match status" value="1"/>
</dbReference>
<evidence type="ECO:0000313" key="3">
    <source>
        <dbReference type="Proteomes" id="UP001601422"/>
    </source>
</evidence>
<reference evidence="2 3" key="1">
    <citation type="submission" date="2024-10" db="EMBL/GenBank/DDBJ databases">
        <title>The Natural Products Discovery Center: Release of the First 8490 Sequenced Strains for Exploring Actinobacteria Biosynthetic Diversity.</title>
        <authorList>
            <person name="Kalkreuter E."/>
            <person name="Kautsar S.A."/>
            <person name="Yang D."/>
            <person name="Bader C.D."/>
            <person name="Teijaro C.N."/>
            <person name="Fluegel L."/>
            <person name="Davis C.M."/>
            <person name="Simpson J.R."/>
            <person name="Lauterbach L."/>
            <person name="Steele A.D."/>
            <person name="Gui C."/>
            <person name="Meng S."/>
            <person name="Li G."/>
            <person name="Viehrig K."/>
            <person name="Ye F."/>
            <person name="Su P."/>
            <person name="Kiefer A.F."/>
            <person name="Nichols A."/>
            <person name="Cepeda A.J."/>
            <person name="Yan W."/>
            <person name="Fan B."/>
            <person name="Jiang Y."/>
            <person name="Adhikari A."/>
            <person name="Zheng C.-J."/>
            <person name="Schuster L."/>
            <person name="Cowan T.M."/>
            <person name="Smanski M.J."/>
            <person name="Chevrette M.G."/>
            <person name="De Carvalho L.P.S."/>
            <person name="Shen B."/>
        </authorList>
    </citation>
    <scope>NUCLEOTIDE SEQUENCE [LARGE SCALE GENOMIC DNA]</scope>
    <source>
        <strain evidence="2 3">NPDC005497</strain>
    </source>
</reference>
<feature type="domain" description="F5/8 type C" evidence="1">
    <location>
        <begin position="90"/>
        <end position="225"/>
    </location>
</feature>
<proteinExistence type="predicted"/>
<dbReference type="SUPFAM" id="SSF49785">
    <property type="entry name" value="Galactose-binding domain-like"/>
    <property type="match status" value="1"/>
</dbReference>
<gene>
    <name evidence="2" type="ORF">ACFYQT_15120</name>
</gene>